<dbReference type="EMBL" id="DAKRPA010000182">
    <property type="protein sequence ID" value="DAZ96003.1"/>
    <property type="molecule type" value="Genomic_DNA"/>
</dbReference>
<feature type="region of interest" description="Disordered" evidence="1">
    <location>
        <begin position="1"/>
        <end position="21"/>
    </location>
</feature>
<sequence length="95" mass="10672">MDDDANTASENVSSLNNINPTPMKARVSSRVAVSNCLKLELEKKFRRDLGRVHQAKKRKPLNYFAIYGAFQRAARERNASLSVDRMDTECLATGL</sequence>
<comment type="caution">
    <text evidence="2">The sequence shown here is derived from an EMBL/GenBank/DDBJ whole genome shotgun (WGS) entry which is preliminary data.</text>
</comment>
<dbReference type="Proteomes" id="UP001146120">
    <property type="component" value="Unassembled WGS sequence"/>
</dbReference>
<dbReference type="AlphaFoldDB" id="A0AAV2YQE5"/>
<name>A0AAV2YQE5_9STRA</name>
<evidence type="ECO:0000313" key="2">
    <source>
        <dbReference type="EMBL" id="DAZ96003.1"/>
    </source>
</evidence>
<organism evidence="2 3">
    <name type="scientific">Lagenidium giganteum</name>
    <dbReference type="NCBI Taxonomy" id="4803"/>
    <lineage>
        <taxon>Eukaryota</taxon>
        <taxon>Sar</taxon>
        <taxon>Stramenopiles</taxon>
        <taxon>Oomycota</taxon>
        <taxon>Peronosporomycetes</taxon>
        <taxon>Pythiales</taxon>
        <taxon>Pythiaceae</taxon>
    </lineage>
</organism>
<reference evidence="2" key="1">
    <citation type="submission" date="2022-11" db="EMBL/GenBank/DDBJ databases">
        <authorList>
            <person name="Morgan W.R."/>
            <person name="Tartar A."/>
        </authorList>
    </citation>
    <scope>NUCLEOTIDE SEQUENCE</scope>
    <source>
        <strain evidence="2">ARSEF 373</strain>
    </source>
</reference>
<gene>
    <name evidence="2" type="ORF">N0F65_009304</name>
</gene>
<evidence type="ECO:0000256" key="1">
    <source>
        <dbReference type="SAM" id="MobiDB-lite"/>
    </source>
</evidence>
<reference evidence="2" key="2">
    <citation type="journal article" date="2023" name="Microbiol Resour">
        <title>Decontamination and Annotation of the Draft Genome Sequence of the Oomycete Lagenidium giganteum ARSEF 373.</title>
        <authorList>
            <person name="Morgan W.R."/>
            <person name="Tartar A."/>
        </authorList>
    </citation>
    <scope>NUCLEOTIDE SEQUENCE</scope>
    <source>
        <strain evidence="2">ARSEF 373</strain>
    </source>
</reference>
<protein>
    <submittedName>
        <fullName evidence="2">Uncharacterized protein</fullName>
    </submittedName>
</protein>
<proteinExistence type="predicted"/>
<evidence type="ECO:0000313" key="3">
    <source>
        <dbReference type="Proteomes" id="UP001146120"/>
    </source>
</evidence>
<accession>A0AAV2YQE5</accession>
<feature type="compositionally biased region" description="Polar residues" evidence="1">
    <location>
        <begin position="1"/>
        <end position="20"/>
    </location>
</feature>
<keyword evidence="3" id="KW-1185">Reference proteome</keyword>